<feature type="transmembrane region" description="Helical" evidence="1">
    <location>
        <begin position="12"/>
        <end position="32"/>
    </location>
</feature>
<protein>
    <submittedName>
        <fullName evidence="2">Uncharacterized protein</fullName>
    </submittedName>
</protein>
<gene>
    <name evidence="2" type="ORF">DCC88_09370</name>
</gene>
<feature type="transmembrane region" description="Helical" evidence="1">
    <location>
        <begin position="83"/>
        <end position="103"/>
    </location>
</feature>
<accession>A0A369KV34</accession>
<dbReference type="AlphaFoldDB" id="A0A369KV34"/>
<name>A0A369KV34_9BACT</name>
<dbReference type="EMBL" id="QOVW01000080">
    <property type="protein sequence ID" value="RDB35613.1"/>
    <property type="molecule type" value="Genomic_DNA"/>
</dbReference>
<keyword evidence="1" id="KW-1133">Transmembrane helix</keyword>
<proteinExistence type="predicted"/>
<sequence>MGNTGFLRSKSSHFLISLFVMTFFVYLQSCLFANVKSRWFHIDLITIAVIYLSIEHFMPFALFKIIYTGLLLQVHSAVPSGFYVMYFLLVFVFSNLLSKIFLFHSLFGQFFIFLIIFFFKYFLLYLSITPRDFLSLMSLVSISWKGFIITAIITLPLLKLFSYVDSFFEFTYSNEKKKAMSF</sequence>
<dbReference type="Proteomes" id="UP000253934">
    <property type="component" value="Unassembled WGS sequence"/>
</dbReference>
<keyword evidence="1" id="KW-0472">Membrane</keyword>
<feature type="transmembrane region" description="Helical" evidence="1">
    <location>
        <begin position="110"/>
        <end position="128"/>
    </location>
</feature>
<evidence type="ECO:0000313" key="2">
    <source>
        <dbReference type="EMBL" id="RDB35613.1"/>
    </source>
</evidence>
<keyword evidence="3" id="KW-1185">Reference proteome</keyword>
<feature type="transmembrane region" description="Helical" evidence="1">
    <location>
        <begin position="44"/>
        <end position="63"/>
    </location>
</feature>
<evidence type="ECO:0000313" key="3">
    <source>
        <dbReference type="Proteomes" id="UP000253934"/>
    </source>
</evidence>
<comment type="caution">
    <text evidence="2">The sequence shown here is derived from an EMBL/GenBank/DDBJ whole genome shotgun (WGS) entry which is preliminary data.</text>
</comment>
<reference evidence="2" key="1">
    <citation type="submission" date="2018-04" db="EMBL/GenBank/DDBJ databases">
        <title>Draft genome sequence of the Candidatus Spirobacillus cienkowskii, a pathogen of freshwater Daphnia species, reconstructed from hemolymph metagenomic reads.</title>
        <authorList>
            <person name="Bresciani L."/>
            <person name="Lemos L.N."/>
            <person name="Wale N."/>
            <person name="Lin J.Y."/>
            <person name="Fernandes G.R."/>
            <person name="Duffy M.A."/>
            <person name="Rodrigues J.M."/>
        </authorList>
    </citation>
    <scope>NUCLEOTIDE SEQUENCE [LARGE SCALE GENOMIC DNA]</scope>
    <source>
        <strain evidence="2">Binning01</strain>
    </source>
</reference>
<feature type="transmembrane region" description="Helical" evidence="1">
    <location>
        <begin position="134"/>
        <end position="158"/>
    </location>
</feature>
<keyword evidence="1" id="KW-0812">Transmembrane</keyword>
<organism evidence="2 3">
    <name type="scientific">Spirobacillus cienkowskii</name>
    <dbReference type="NCBI Taxonomy" id="495820"/>
    <lineage>
        <taxon>Bacteria</taxon>
        <taxon>Pseudomonadati</taxon>
        <taxon>Bdellovibrionota</taxon>
        <taxon>Oligoflexia</taxon>
        <taxon>Silvanigrellales</taxon>
        <taxon>Spirobacillus</taxon>
    </lineage>
</organism>
<evidence type="ECO:0000256" key="1">
    <source>
        <dbReference type="SAM" id="Phobius"/>
    </source>
</evidence>